<reference evidence="5 6" key="1">
    <citation type="submission" date="2023-12" db="EMBL/GenBank/DDBJ databases">
        <title>Baltic Sea Cyanobacteria.</title>
        <authorList>
            <person name="Delbaje E."/>
            <person name="Fewer D.P."/>
            <person name="Shishido T.K."/>
        </authorList>
    </citation>
    <scope>NUCLEOTIDE SEQUENCE [LARGE SCALE GENOMIC DNA]</scope>
    <source>
        <strain evidence="5 6">CCNP 1315</strain>
    </source>
</reference>
<evidence type="ECO:0000259" key="3">
    <source>
        <dbReference type="Pfam" id="PF01408"/>
    </source>
</evidence>
<dbReference type="RefSeq" id="WP_323274146.1">
    <property type="nucleotide sequence ID" value="NZ_JAYGHT010000004.1"/>
</dbReference>
<keyword evidence="6" id="KW-1185">Reference proteome</keyword>
<dbReference type="PANTHER" id="PTHR43818">
    <property type="entry name" value="BCDNA.GH03377"/>
    <property type="match status" value="1"/>
</dbReference>
<comment type="similarity">
    <text evidence="1">Belongs to the Gfo/Idh/MocA family.</text>
</comment>
<proteinExistence type="inferred from homology"/>
<sequence length="371" mass="41392">MTNKIGIAVIGTGFGKKVHIPGFQEHPRTEVVAVYHRDLEKAKAMAESHHIPHAANTIEEIVALPDVTGVAISTPPFLHYDMAKIVLQGKKHLLLEKPTTLNVNEAKKLYQLATQNNCITTLDFEFRFIPAWQHFAELLSQNYVGEKRLIKIDWLVSSRANPERTWNWYAQKEKGGGALGAIGSHAFDYIDWLFGKVNRICSLLSTSIPFRPDPTEGGKLKPVDADDTCNLILELADGTPCQVSLSSVTYQGRGHWVEVYGSEGTLILGSDNQQDYVHGFKLWGSKNGEALAEISIPEKLQFPRVYPDGRIAPFVRVVDQWVNGIEQGKSMVPSLREGVYSQLLMDLTQESSETGTWVNVPDLERVLNSEQ</sequence>
<dbReference type="SUPFAM" id="SSF55347">
    <property type="entry name" value="Glyceraldehyde-3-phosphate dehydrogenase-like, C-terminal domain"/>
    <property type="match status" value="1"/>
</dbReference>
<evidence type="ECO:0000256" key="1">
    <source>
        <dbReference type="ARBA" id="ARBA00010928"/>
    </source>
</evidence>
<evidence type="ECO:0000259" key="4">
    <source>
        <dbReference type="Pfam" id="PF02894"/>
    </source>
</evidence>
<evidence type="ECO:0000313" key="6">
    <source>
        <dbReference type="Proteomes" id="UP001301728"/>
    </source>
</evidence>
<dbReference type="Gene3D" id="3.30.360.10">
    <property type="entry name" value="Dihydrodipicolinate Reductase, domain 2"/>
    <property type="match status" value="1"/>
</dbReference>
<dbReference type="SUPFAM" id="SSF51735">
    <property type="entry name" value="NAD(P)-binding Rossmann-fold domains"/>
    <property type="match status" value="1"/>
</dbReference>
<dbReference type="InterPro" id="IPR000683">
    <property type="entry name" value="Gfo/Idh/MocA-like_OxRdtase_N"/>
</dbReference>
<evidence type="ECO:0000256" key="2">
    <source>
        <dbReference type="ARBA" id="ARBA00023002"/>
    </source>
</evidence>
<dbReference type="InterPro" id="IPR004104">
    <property type="entry name" value="Gfo/Idh/MocA-like_OxRdtase_C"/>
</dbReference>
<evidence type="ECO:0000313" key="5">
    <source>
        <dbReference type="EMBL" id="MEA5517841.1"/>
    </source>
</evidence>
<dbReference type="Pfam" id="PF02894">
    <property type="entry name" value="GFO_IDH_MocA_C"/>
    <property type="match status" value="1"/>
</dbReference>
<dbReference type="Gene3D" id="3.40.50.720">
    <property type="entry name" value="NAD(P)-binding Rossmann-like Domain"/>
    <property type="match status" value="1"/>
</dbReference>
<accession>A0ABU5TSJ0</accession>
<keyword evidence="2" id="KW-0560">Oxidoreductase</keyword>
<feature type="domain" description="Gfo/Idh/MocA-like oxidoreductase N-terminal" evidence="3">
    <location>
        <begin position="6"/>
        <end position="122"/>
    </location>
</feature>
<dbReference type="InterPro" id="IPR050463">
    <property type="entry name" value="Gfo/Idh/MocA_oxidrdct_glycsds"/>
</dbReference>
<dbReference type="PANTHER" id="PTHR43818:SF11">
    <property type="entry name" value="BCDNA.GH03377"/>
    <property type="match status" value="1"/>
</dbReference>
<comment type="caution">
    <text evidence="5">The sequence shown here is derived from an EMBL/GenBank/DDBJ whole genome shotgun (WGS) entry which is preliminary data.</text>
</comment>
<dbReference type="InterPro" id="IPR036291">
    <property type="entry name" value="NAD(P)-bd_dom_sf"/>
</dbReference>
<dbReference type="EMBL" id="JAYGHT010000004">
    <property type="protein sequence ID" value="MEA5517841.1"/>
    <property type="molecule type" value="Genomic_DNA"/>
</dbReference>
<dbReference type="Proteomes" id="UP001301728">
    <property type="component" value="Unassembled WGS sequence"/>
</dbReference>
<feature type="domain" description="Gfo/Idh/MocA-like oxidoreductase C-terminal" evidence="4">
    <location>
        <begin position="137"/>
        <end position="360"/>
    </location>
</feature>
<dbReference type="Pfam" id="PF01408">
    <property type="entry name" value="GFO_IDH_MocA"/>
    <property type="match status" value="1"/>
</dbReference>
<protein>
    <submittedName>
        <fullName evidence="5">Gfo/Idh/MocA family oxidoreductase</fullName>
    </submittedName>
</protein>
<gene>
    <name evidence="5" type="ORF">VB854_02630</name>
</gene>
<organism evidence="5 6">
    <name type="scientific">Limnoraphis robusta CCNP1315</name>
    <dbReference type="NCBI Taxonomy" id="3110306"/>
    <lineage>
        <taxon>Bacteria</taxon>
        <taxon>Bacillati</taxon>
        <taxon>Cyanobacteriota</taxon>
        <taxon>Cyanophyceae</taxon>
        <taxon>Oscillatoriophycideae</taxon>
        <taxon>Oscillatoriales</taxon>
        <taxon>Sirenicapillariaceae</taxon>
        <taxon>Limnoraphis</taxon>
    </lineage>
</organism>
<name>A0ABU5TSJ0_9CYAN</name>